<feature type="compositionally biased region" description="Basic and acidic residues" evidence="1">
    <location>
        <begin position="155"/>
        <end position="166"/>
    </location>
</feature>
<feature type="domain" description="Trafficking protein particle complex subunit 11" evidence="2">
    <location>
        <begin position="520"/>
        <end position="790"/>
    </location>
</feature>
<feature type="compositionally biased region" description="Low complexity" evidence="1">
    <location>
        <begin position="53"/>
        <end position="68"/>
    </location>
</feature>
<evidence type="ECO:0000313" key="4">
    <source>
        <dbReference type="Proteomes" id="UP000812966"/>
    </source>
</evidence>
<comment type="caution">
    <text evidence="3">The sequence shown here is derived from an EMBL/GenBank/DDBJ whole genome shotgun (WGS) entry which is preliminary data.</text>
</comment>
<evidence type="ECO:0000313" key="3">
    <source>
        <dbReference type="EMBL" id="KAG7531195.1"/>
    </source>
</evidence>
<protein>
    <recommendedName>
        <fullName evidence="2">Trafficking protein particle complex subunit 11 domain-containing protein</fullName>
    </recommendedName>
</protein>
<feature type="region of interest" description="Disordered" evidence="1">
    <location>
        <begin position="25"/>
        <end position="125"/>
    </location>
</feature>
<keyword evidence="4" id="KW-1185">Reference proteome</keyword>
<reference evidence="3" key="1">
    <citation type="submission" date="2020-04" db="EMBL/GenBank/DDBJ databases">
        <title>Analysis of mating type loci in Filobasidium floriforme.</title>
        <authorList>
            <person name="Nowrousian M."/>
        </authorList>
    </citation>
    <scope>NUCLEOTIDE SEQUENCE</scope>
    <source>
        <strain evidence="3">CBS 6242</strain>
    </source>
</reference>
<feature type="compositionally biased region" description="Polar residues" evidence="1">
    <location>
        <begin position="208"/>
        <end position="231"/>
    </location>
</feature>
<dbReference type="PANTHER" id="PTHR14374:SF0">
    <property type="entry name" value="TRAFFICKING PROTEIN PARTICLE COMPLEX SUBUNIT 11"/>
    <property type="match status" value="1"/>
</dbReference>
<feature type="compositionally biased region" description="Low complexity" evidence="1">
    <location>
        <begin position="311"/>
        <end position="323"/>
    </location>
</feature>
<dbReference type="PANTHER" id="PTHR14374">
    <property type="entry name" value="FOIE GRAS"/>
    <property type="match status" value="1"/>
</dbReference>
<feature type="region of interest" description="Disordered" evidence="1">
    <location>
        <begin position="202"/>
        <end position="231"/>
    </location>
</feature>
<feature type="region of interest" description="Disordered" evidence="1">
    <location>
        <begin position="155"/>
        <end position="182"/>
    </location>
</feature>
<feature type="compositionally biased region" description="Basic and acidic residues" evidence="1">
    <location>
        <begin position="331"/>
        <end position="344"/>
    </location>
</feature>
<dbReference type="Proteomes" id="UP000812966">
    <property type="component" value="Unassembled WGS sequence"/>
</dbReference>
<gene>
    <name evidence="3" type="ORF">FFLO_04554</name>
</gene>
<feature type="region of interest" description="Disordered" evidence="1">
    <location>
        <begin position="271"/>
        <end position="344"/>
    </location>
</feature>
<dbReference type="EMBL" id="JABELV010000098">
    <property type="protein sequence ID" value="KAG7531195.1"/>
    <property type="molecule type" value="Genomic_DNA"/>
</dbReference>
<feature type="compositionally biased region" description="Polar residues" evidence="1">
    <location>
        <begin position="105"/>
        <end position="125"/>
    </location>
</feature>
<proteinExistence type="predicted"/>
<sequence>MNSYPAEFLAHHAPLMFVAGLGTMNPAKEAGTSKSEQDGQSRSRSGTVAQNHLTTSESTSLAASTEALKLSGSEQGNQTPENRSRAGSVVDSTLQTSFGRDRADSTLSIRGSPNPASGALSTAPSPTALTDEFEILKDHLRKAFHRDSGKAKVWPDDIKPDAEGKVVRPSGAAMSEGGKQAPRRMAWRTVLVDKAIRLPPKKVAPSAAATSHVDSPMMHSNTPHSSLSPLTPGSVAYPDGLITPTWVRKHSEILPSVFVHFARLYEHSFSGDQAARSSPTQGSGGRSRAGSLLDATDPINVPIPPTPAPSSPSLKSAKPASDPLNVTGSTKELEKQRRESEKRADEELVKEIADRRKKLVDKVTGIKMTVVLMASRAALDDTGLDSRLSFIRRQSGLDTKASLFVLTPVSDDELEEFVASLREALYEPSQEFYANHYKRNRRKRGRLPSNPNQLPYPVSVPPGTKVLLSSGWAARYDYKAGLFAEMRGDFDIARRGYEDAWYGLTNLFSSMSTMPPRSKRWAEAKVLADCTAQKICRLYLYYQDTSAALTFFQQHLNQFTTFSRSWGIGNDTFEFWAWMGRQYRMFAELLELAIQAGLKLDSSLPAYLPMSPTLQSPGGTPVLESVLVSSNAPSAVLQHPGYYYYAAADCSVQRLARFRELSGMTTVSDGTISETKPQKLPASAPGLANEQKVDHTALIVELFTKAYSHFKQYEGGQARMSIYIAYRIAQSYAEAGHDELTMKYCQRIMKSYVNEKWDPMVWSIQDLWYEAARRTGSVDTAVRLLFNMMAPGGGSQSEEQSQYTDDLQALFATTASEEDALDIELSNQVRPLFNVSASFLREKANLEEAVGCVAEVTMPLDAQLKELDLSSVLITFSDDTPGWIVQHDPSMPWKDVVPVVAPQSEATKANLKFSPGAVLQLAGKVAASTPSQIQVKDVILQIKASSRDVRIHSGDALPLIPNLRLSSSFRSVSISQLPLNIETQITVPEIVYRSDHATVICTVTNRDSRPAQLRFSADIRDIGADPDHPTVSGNPTIRIDEDERAVAFRDHPLETLEPGAQTEVRLQIASQSGATQLLAVALQQVEEEGATSPEYIGIASTNIAFMDPLGLDYAAWIESLPTAGDDPLDNPGTGNIQISASFTLKMVGDVKVAVQGLSFRHARLDESGISPSFQSIDSIRPGEFPQVWGKGDCYGLFNTYLAKSLKRSTLDLFEGFVDISWKREQPDAPLCHTVQPFYLRFDILDSLICTITPPKQTVLGSPFRFELAILNKHEFLDTDNLSIQLHPSPAFAWADFRQLPLPAIKPKQRWTFTYEMTPITGTGWQALPRIAITGRERGMPRELVLSDGRDPTRLQPATAGLSVYIRP</sequence>
<accession>A0A8K0JJ95</accession>
<feature type="compositionally biased region" description="Polar residues" evidence="1">
    <location>
        <begin position="72"/>
        <end position="81"/>
    </location>
</feature>
<evidence type="ECO:0000256" key="1">
    <source>
        <dbReference type="SAM" id="MobiDB-lite"/>
    </source>
</evidence>
<feature type="compositionally biased region" description="Pro residues" evidence="1">
    <location>
        <begin position="301"/>
        <end position="310"/>
    </location>
</feature>
<organism evidence="3 4">
    <name type="scientific">Filobasidium floriforme</name>
    <dbReference type="NCBI Taxonomy" id="5210"/>
    <lineage>
        <taxon>Eukaryota</taxon>
        <taxon>Fungi</taxon>
        <taxon>Dikarya</taxon>
        <taxon>Basidiomycota</taxon>
        <taxon>Agaricomycotina</taxon>
        <taxon>Tremellomycetes</taxon>
        <taxon>Filobasidiales</taxon>
        <taxon>Filobasidiaceae</taxon>
        <taxon>Filobasidium</taxon>
    </lineage>
</organism>
<name>A0A8K0JJ95_9TREE</name>
<dbReference type="Pfam" id="PF11817">
    <property type="entry name" value="Foie-gras_1"/>
    <property type="match status" value="1"/>
</dbReference>
<dbReference type="InterPro" id="IPR021773">
    <property type="entry name" value="TPC11"/>
</dbReference>
<feature type="compositionally biased region" description="Polar residues" evidence="1">
    <location>
        <begin position="42"/>
        <end position="52"/>
    </location>
</feature>
<evidence type="ECO:0000259" key="2">
    <source>
        <dbReference type="Pfam" id="PF11817"/>
    </source>
</evidence>